<dbReference type="SUPFAM" id="SSF50814">
    <property type="entry name" value="Lipocalins"/>
    <property type="match status" value="1"/>
</dbReference>
<keyword evidence="4" id="KW-1185">Reference proteome</keyword>
<dbReference type="AlphaFoldDB" id="A0A7D4U7B4"/>
<organism evidence="3 4">
    <name type="scientific">Aquiluna borgnonia</name>
    <dbReference type="NCBI Taxonomy" id="2499157"/>
    <lineage>
        <taxon>Bacteria</taxon>
        <taxon>Bacillati</taxon>
        <taxon>Actinomycetota</taxon>
        <taxon>Actinomycetes</taxon>
        <taxon>Micrococcales</taxon>
        <taxon>Microbacteriaceae</taxon>
        <taxon>Luna cluster</taxon>
        <taxon>Luna-1 subcluster</taxon>
        <taxon>Aquiluna</taxon>
    </lineage>
</organism>
<dbReference type="EC" id="5.99.-.-" evidence="1"/>
<dbReference type="Gene3D" id="2.40.128.20">
    <property type="match status" value="1"/>
</dbReference>
<dbReference type="EMBL" id="CP054056">
    <property type="protein sequence ID" value="QKJ24916.1"/>
    <property type="molecule type" value="Genomic_DNA"/>
</dbReference>
<dbReference type="GO" id="GO:0020037">
    <property type="term" value="F:heme binding"/>
    <property type="evidence" value="ECO:0007669"/>
    <property type="project" value="UniProtKB-UniRule"/>
</dbReference>
<dbReference type="CDD" id="cd07828">
    <property type="entry name" value="lipocalin_heme-bd-THAP4-like"/>
    <property type="match status" value="1"/>
</dbReference>
<proteinExistence type="inferred from homology"/>
<comment type="caution">
    <text evidence="1">Lacks conserved residue(s) required for the propagation of feature annotation.</text>
</comment>
<comment type="function">
    <text evidence="1">Heme-binding protein able to scavenge peroxynitrite and to protect free L-tyrosine against peroxynitrite-mediated nitration, by acting as a peroxynitrite isomerase that converts peroxynitrite to nitrate. Therefore, this protein likely plays a role in peroxynitrite sensing and in the detoxification of reactive nitrogen and oxygen species (RNS and ROS, respectively). Is able to bind nitric oxide (NO) in vitro, but may act as a sensor of peroxynitrite levels in vivo.</text>
</comment>
<feature type="binding site" description="axial binding residue" evidence="1">
    <location>
        <position position="187"/>
    </location>
    <ligand>
        <name>heme b</name>
        <dbReference type="ChEBI" id="CHEBI:60344"/>
    </ligand>
    <ligandPart>
        <name>Fe</name>
        <dbReference type="ChEBI" id="CHEBI:18248"/>
    </ligandPart>
</feature>
<dbReference type="HAMAP" id="MF_01297">
    <property type="entry name" value="nitrobindin"/>
    <property type="match status" value="1"/>
</dbReference>
<keyword evidence="1" id="KW-0413">Isomerase</keyword>
<evidence type="ECO:0000256" key="1">
    <source>
        <dbReference type="HAMAP-Rule" id="MF_01297"/>
    </source>
</evidence>
<accession>A0A7D4U7B4</accession>
<keyword evidence="1" id="KW-0349">Heme</keyword>
<name>A0A7D4U7B4_9MICO</name>
<comment type="cofactor">
    <cofactor evidence="1">
        <name>heme b</name>
        <dbReference type="ChEBI" id="CHEBI:60344"/>
    </cofactor>
    <text evidence="1">Binds 1 heme b group per subunit, that coordinates a highly solvent-exposed Fe(III) atom.</text>
</comment>
<evidence type="ECO:0000313" key="4">
    <source>
        <dbReference type="Proteomes" id="UP000501003"/>
    </source>
</evidence>
<reference evidence="3 4" key="1">
    <citation type="submission" date="2020-05" db="EMBL/GenBank/DDBJ databases">
        <title>Aquirufa sp. strain 15G-AUS-rot a new Aquirufa species.</title>
        <authorList>
            <person name="Pitt A."/>
            <person name="Hahn M.W."/>
        </authorList>
    </citation>
    <scope>NUCLEOTIDE SEQUENCE [LARGE SCALE GENOMIC DNA]</scope>
    <source>
        <strain evidence="3 4">15G-AUS-rot</strain>
    </source>
</reference>
<feature type="short sequence motif" description="GXWXGXG" evidence="1">
    <location>
        <begin position="20"/>
        <end position="26"/>
    </location>
</feature>
<dbReference type="Pfam" id="PF08768">
    <property type="entry name" value="THAP4_heme-bd"/>
    <property type="match status" value="1"/>
</dbReference>
<dbReference type="InterPro" id="IPR022939">
    <property type="entry name" value="Nb(III)_bact/plant"/>
</dbReference>
<comment type="catalytic activity">
    <reaction evidence="1">
        <text>peroxynitrite = nitrate</text>
        <dbReference type="Rhea" id="RHEA:63116"/>
        <dbReference type="ChEBI" id="CHEBI:17632"/>
        <dbReference type="ChEBI" id="CHEBI:25941"/>
    </reaction>
</comment>
<dbReference type="InterPro" id="IPR012674">
    <property type="entry name" value="Calycin"/>
</dbReference>
<dbReference type="Proteomes" id="UP000501003">
    <property type="component" value="Chromosome"/>
</dbReference>
<comment type="pathway">
    <text evidence="1">Nitrogen metabolism.</text>
</comment>
<keyword evidence="1" id="KW-0479">Metal-binding</keyword>
<evidence type="ECO:0000259" key="2">
    <source>
        <dbReference type="Pfam" id="PF08768"/>
    </source>
</evidence>
<comment type="domain">
    <text evidence="1">Forms a 10-stranded antiparallel beta-barrel structure able to accommodate a hydrophobic ligand in its interior. In fact, this fold hosts the heme group, which is located in a wide surface cleft.</text>
</comment>
<sequence>MFVIPDDLPIELTPFTFLIGAWRGSGIISYSSSESDPTGIEFTQRLSFMPVGSRLEFVSNTFDAAGAPLVQERGFWSLARPASQSDAGPGLLPGSGVPLLSVREDLELWRNSAGGFDIEALIIQPSNIAELYFGQIKGARIDIATDAVLRSPNAKDYSAGQRIFGLVEGALLWAWDMAAMGNPLKSHASARLTRDE</sequence>
<feature type="binding site" evidence="1">
    <location>
        <position position="155"/>
    </location>
    <ligand>
        <name>heme b</name>
        <dbReference type="ChEBI" id="CHEBI:60344"/>
    </ligand>
</feature>
<dbReference type="KEGG" id="aqg:HRU87_01545"/>
<feature type="domain" description="THAP4-like heme-binding" evidence="2">
    <location>
        <begin position="11"/>
        <end position="194"/>
    </location>
</feature>
<keyword evidence="1" id="KW-0408">Iron</keyword>
<dbReference type="GO" id="GO:0062213">
    <property type="term" value="F:peroxynitrite isomerase activity"/>
    <property type="evidence" value="ECO:0007669"/>
    <property type="project" value="UniProtKB-UniRule"/>
</dbReference>
<dbReference type="InterPro" id="IPR014878">
    <property type="entry name" value="THAP4-like_heme-bd"/>
</dbReference>
<dbReference type="GO" id="GO:0046872">
    <property type="term" value="F:metal ion binding"/>
    <property type="evidence" value="ECO:0007669"/>
    <property type="project" value="UniProtKB-KW"/>
</dbReference>
<comment type="similarity">
    <text evidence="1">Belongs to the nitrobindin family.</text>
</comment>
<protein>
    <recommendedName>
        <fullName evidence="1">Peroxynitrite isomerase</fullName>
        <ecNumber evidence="1">5.99.-.-</ecNumber>
    </recommendedName>
    <alternativeName>
        <fullName evidence="1">Ferric nitrobindin</fullName>
        <shortName evidence="1">Nb(III)</shortName>
    </alternativeName>
</protein>
<gene>
    <name evidence="3" type="ORF">HRU87_01545</name>
</gene>
<dbReference type="RefSeq" id="WP_173493213.1">
    <property type="nucleotide sequence ID" value="NZ_CP054056.1"/>
</dbReference>
<evidence type="ECO:0000313" key="3">
    <source>
        <dbReference type="EMBL" id="QKJ24916.1"/>
    </source>
</evidence>